<evidence type="ECO:0000313" key="10">
    <source>
        <dbReference type="Proteomes" id="UP000818624"/>
    </source>
</evidence>
<dbReference type="PANTHER" id="PTHR19849">
    <property type="entry name" value="PHOSPHOLIPASE A-2-ACTIVATING PROTEIN"/>
    <property type="match status" value="1"/>
</dbReference>
<dbReference type="Gene3D" id="1.25.10.10">
    <property type="entry name" value="Leucine-rich Repeat Variant"/>
    <property type="match status" value="1"/>
</dbReference>
<dbReference type="PROSITE" id="PS50082">
    <property type="entry name" value="WD_REPEATS_2"/>
    <property type="match status" value="3"/>
</dbReference>
<dbReference type="Pfam" id="PF08324">
    <property type="entry name" value="PUL"/>
    <property type="match status" value="1"/>
</dbReference>
<keyword evidence="10" id="KW-1185">Reference proteome</keyword>
<evidence type="ECO:0000256" key="5">
    <source>
        <dbReference type="PROSITE-ProRule" id="PRU00221"/>
    </source>
</evidence>
<dbReference type="InterPro" id="IPR001680">
    <property type="entry name" value="WD40_rpt"/>
</dbReference>
<keyword evidence="2" id="KW-0963">Cytoplasm</keyword>
<dbReference type="PANTHER" id="PTHR19849:SF0">
    <property type="entry name" value="PHOSPHOLIPASE A-2-ACTIVATING PROTEIN"/>
    <property type="match status" value="1"/>
</dbReference>
<keyword evidence="4" id="KW-0677">Repeat</keyword>
<sequence length="727" mass="76603">MSSPLVFASELAGHTGDVRALASHRTPDGITLLLSGSRDQTARLWIRRTDGSFESVVIDNSGNGFVNAVAFFEDIDGKLYALTGGQDALINAYLVSISGNGHVKVSSSPRFTLVGHADNVSTIGVYGSEYIVSGSWDATVKVWKHWECVETYTKHELAVWSVLPIDANRFVSASADKGVYLWAIEKPRELLAAYTGATQPVRGLAQLSSSALAACGNDAQIRVYPLDAQGDVPPQASMGGHTSFVYALAALGQDTLVSSGEDHTLRVWQRGALAQVITLPAISVWCVCALPNGDVACGTSDGQVRIFTPDATQTSAERIAAFEASVAAQVLAAAEIDADVPSGERTLLDQPGTHEGATCVVHDGSRREVYRYSTHAQAWKRIGQITEAAGASQKKMHNGQAYDYVFDVDVEDGAPPLKLPYNANENPYEAAQRFLSTYELPATYLDQVVQFLEKNTQAVGLAPPPAAADPYTGASRYTPTQASAAPAAPLDPFTGGGGLTSAARQLQVLPHQQYLAFGQANVGAARAKIAELAGADAPLSDAQAAALDALVDALQSGAPTRIDVVSTLLSTWPVAKRFPLLDLLRVAAAKPSAAPFATFATDALVGADWDGLATQADRKAAETNAMLALRTLANGFVAPRGAEAVGDMALETLATLQQPPWDVLNKNARIALATIALNFSVLAVRSASFAQGELLLALITEVLASDSDSETAYRALMALGNLVRSVV</sequence>
<accession>A0ABY8EU91</accession>
<dbReference type="PRINTS" id="PR00320">
    <property type="entry name" value="GPROTEINBRPT"/>
</dbReference>
<dbReference type="PROSITE" id="PS51394">
    <property type="entry name" value="PFU"/>
    <property type="match status" value="1"/>
</dbReference>
<dbReference type="Proteomes" id="UP000818624">
    <property type="component" value="Chromosome 4"/>
</dbReference>
<dbReference type="PROSITE" id="PS51396">
    <property type="entry name" value="PUL"/>
    <property type="match status" value="1"/>
</dbReference>
<evidence type="ECO:0000256" key="3">
    <source>
        <dbReference type="ARBA" id="ARBA00022574"/>
    </source>
</evidence>
<comment type="subcellular location">
    <subcellularLocation>
        <location evidence="1">Cytoplasm</location>
    </subcellularLocation>
</comment>
<dbReference type="SMART" id="SM00320">
    <property type="entry name" value="WD40"/>
    <property type="match status" value="6"/>
</dbReference>
<dbReference type="EMBL" id="CP046237">
    <property type="protein sequence ID" value="WFD49178.1"/>
    <property type="molecule type" value="Genomic_DNA"/>
</dbReference>
<name>A0ABY8EU91_MALFU</name>
<feature type="domain" description="PUL" evidence="8">
    <location>
        <begin position="507"/>
        <end position="727"/>
    </location>
</feature>
<organism evidence="9 10">
    <name type="scientific">Malassezia furfur</name>
    <name type="common">Pityriasis versicolor infection agent</name>
    <name type="synonym">Pityrosporum furfur</name>
    <dbReference type="NCBI Taxonomy" id="55194"/>
    <lineage>
        <taxon>Eukaryota</taxon>
        <taxon>Fungi</taxon>
        <taxon>Dikarya</taxon>
        <taxon>Basidiomycota</taxon>
        <taxon>Ustilaginomycotina</taxon>
        <taxon>Malasseziomycetes</taxon>
        <taxon>Malasseziales</taxon>
        <taxon>Malasseziaceae</taxon>
        <taxon>Malassezia</taxon>
    </lineage>
</organism>
<evidence type="ECO:0000256" key="6">
    <source>
        <dbReference type="SAM" id="MobiDB-lite"/>
    </source>
</evidence>
<dbReference type="CDD" id="cd00200">
    <property type="entry name" value="WD40"/>
    <property type="match status" value="1"/>
</dbReference>
<protein>
    <recommendedName>
        <fullName evidence="11">Phospholipase A-2-activating protein</fullName>
    </recommendedName>
</protein>
<dbReference type="Pfam" id="PF09070">
    <property type="entry name" value="PFU"/>
    <property type="match status" value="1"/>
</dbReference>
<dbReference type="InterPro" id="IPR011989">
    <property type="entry name" value="ARM-like"/>
</dbReference>
<evidence type="ECO:0008006" key="11">
    <source>
        <dbReference type="Google" id="ProtNLM"/>
    </source>
</evidence>
<feature type="repeat" description="WD" evidence="5">
    <location>
        <begin position="113"/>
        <end position="144"/>
    </location>
</feature>
<evidence type="ECO:0000256" key="4">
    <source>
        <dbReference type="ARBA" id="ARBA00022737"/>
    </source>
</evidence>
<dbReference type="Gene3D" id="3.10.20.870">
    <property type="entry name" value="PFU (PLAA family ubiquitin binding), C-terminal domain"/>
    <property type="match status" value="1"/>
</dbReference>
<evidence type="ECO:0000259" key="7">
    <source>
        <dbReference type="PROSITE" id="PS51394"/>
    </source>
</evidence>
<feature type="region of interest" description="Disordered" evidence="6">
    <location>
        <begin position="470"/>
        <end position="490"/>
    </location>
</feature>
<dbReference type="SUPFAM" id="SSF50978">
    <property type="entry name" value="WD40 repeat-like"/>
    <property type="match status" value="2"/>
</dbReference>
<evidence type="ECO:0000256" key="1">
    <source>
        <dbReference type="ARBA" id="ARBA00004496"/>
    </source>
</evidence>
<proteinExistence type="predicted"/>
<evidence type="ECO:0000259" key="8">
    <source>
        <dbReference type="PROSITE" id="PS51396"/>
    </source>
</evidence>
<dbReference type="InterPro" id="IPR038122">
    <property type="entry name" value="PFU_sf"/>
</dbReference>
<dbReference type="InterPro" id="IPR015943">
    <property type="entry name" value="WD40/YVTN_repeat-like_dom_sf"/>
</dbReference>
<dbReference type="InterPro" id="IPR015155">
    <property type="entry name" value="PFU"/>
</dbReference>
<dbReference type="Pfam" id="PF00400">
    <property type="entry name" value="WD40"/>
    <property type="match status" value="5"/>
</dbReference>
<dbReference type="Gene3D" id="2.130.10.10">
    <property type="entry name" value="YVTN repeat-like/Quinoprotein amine dehydrogenase"/>
    <property type="match status" value="1"/>
</dbReference>
<reference evidence="9 10" key="1">
    <citation type="journal article" date="2020" name="Elife">
        <title>Loss of centromere function drives karyotype evolution in closely related Malassezia species.</title>
        <authorList>
            <person name="Sankaranarayanan S.R."/>
            <person name="Ianiri G."/>
            <person name="Coelho M.A."/>
            <person name="Reza M.H."/>
            <person name="Thimmappa B.C."/>
            <person name="Ganguly P."/>
            <person name="Vadnala R.N."/>
            <person name="Sun S."/>
            <person name="Siddharthan R."/>
            <person name="Tellgren-Roth C."/>
            <person name="Dawson T.L."/>
            <person name="Heitman J."/>
            <person name="Sanyal K."/>
        </authorList>
    </citation>
    <scope>NUCLEOTIDE SEQUENCE [LARGE SCALE GENOMIC DNA]</scope>
    <source>
        <strain evidence="9">CBS14141</strain>
    </source>
</reference>
<keyword evidence="3 5" id="KW-0853">WD repeat</keyword>
<dbReference type="InterPro" id="IPR036322">
    <property type="entry name" value="WD40_repeat_dom_sf"/>
</dbReference>
<feature type="repeat" description="WD" evidence="5">
    <location>
        <begin position="11"/>
        <end position="45"/>
    </location>
</feature>
<evidence type="ECO:0000256" key="2">
    <source>
        <dbReference type="ARBA" id="ARBA00022490"/>
    </source>
</evidence>
<feature type="repeat" description="WD" evidence="5">
    <location>
        <begin position="238"/>
        <end position="269"/>
    </location>
</feature>
<gene>
    <name evidence="9" type="ORF">GLX27_003856</name>
</gene>
<dbReference type="InterPro" id="IPR013535">
    <property type="entry name" value="PUL_dom"/>
</dbReference>
<dbReference type="InterPro" id="IPR020472">
    <property type="entry name" value="WD40_PAC1"/>
</dbReference>
<dbReference type="PROSITE" id="PS50294">
    <property type="entry name" value="WD_REPEATS_REGION"/>
    <property type="match status" value="1"/>
</dbReference>
<feature type="domain" description="PFU" evidence="7">
    <location>
        <begin position="371"/>
        <end position="466"/>
    </location>
</feature>
<evidence type="ECO:0000313" key="9">
    <source>
        <dbReference type="EMBL" id="WFD49178.1"/>
    </source>
</evidence>